<evidence type="ECO:0000313" key="2">
    <source>
        <dbReference type="EMBL" id="CDW91066.1"/>
    </source>
</evidence>
<feature type="region of interest" description="Disordered" evidence="1">
    <location>
        <begin position="449"/>
        <end position="476"/>
    </location>
</feature>
<reference evidence="2 3" key="1">
    <citation type="submission" date="2014-06" db="EMBL/GenBank/DDBJ databases">
        <authorList>
            <person name="Swart Estienne"/>
        </authorList>
    </citation>
    <scope>NUCLEOTIDE SEQUENCE [LARGE SCALE GENOMIC DNA]</scope>
    <source>
        <strain evidence="2 3">130c</strain>
    </source>
</reference>
<name>A0A078BA06_STYLE</name>
<dbReference type="InParanoid" id="A0A078BA06"/>
<accession>A0A078BA06</accession>
<organism evidence="2 3">
    <name type="scientific">Stylonychia lemnae</name>
    <name type="common">Ciliate</name>
    <dbReference type="NCBI Taxonomy" id="5949"/>
    <lineage>
        <taxon>Eukaryota</taxon>
        <taxon>Sar</taxon>
        <taxon>Alveolata</taxon>
        <taxon>Ciliophora</taxon>
        <taxon>Intramacronucleata</taxon>
        <taxon>Spirotrichea</taxon>
        <taxon>Stichotrichia</taxon>
        <taxon>Sporadotrichida</taxon>
        <taxon>Oxytrichidae</taxon>
        <taxon>Stylonychinae</taxon>
        <taxon>Stylonychia</taxon>
    </lineage>
</organism>
<gene>
    <name evidence="2" type="primary">Contig19708.g20899</name>
    <name evidence="2" type="ORF">STYLEM_20216</name>
</gene>
<feature type="compositionally biased region" description="Polar residues" evidence="1">
    <location>
        <begin position="16"/>
        <end position="28"/>
    </location>
</feature>
<sequence length="517" mass="60313">MEFQLQQFQNSQSSSRVTNLEQFKTSIKPPSNIKNKIQRKELSQLKLLEEKLRETIGKDLEQYFEQNWEQLQESRNEQTNQTPINNTTTLKRMADDRTGSIVKFIQRKKQHNRNNEEREQSRPSQSEKDNARFISQNNDLTNMDIKKFEDTIFSLSSSNSISVTYPQTPYEQSFNPLLQANNKMNDKYQIKIHNSSQIGDRSLTRINNHNNYGVQIENNEKGKDLKTSKENFQSRLLLKIETLKLQKKSFLQLPLSQTPILSSQKSLTLKVDDTSLDSSPSSQENNFNNTNFQQSHKFKSNENLDMSQSNLNRNFGESFTAKHQKTDVNLKLQKIMMKQKIKSLTEKITNQKLNKNRLVLNNQIYKVVEKIRSQKDSGSTLQSTTHESQPPTPISNNKLPQINNSKNLSSTEIEQQWMTPNHSQTVKHLKAKSIGFDYRSPQADKMKNERQNQIDKSQQLPPVPFSTKRQNNQAAQKFRFKEKFEDDKYLEEKIQDPFNNSSTAIGYQRIINSRSKY</sequence>
<feature type="compositionally biased region" description="Low complexity" evidence="1">
    <location>
        <begin position="281"/>
        <end position="291"/>
    </location>
</feature>
<feature type="region of interest" description="Disordered" evidence="1">
    <location>
        <begin position="372"/>
        <end position="404"/>
    </location>
</feature>
<proteinExistence type="predicted"/>
<dbReference type="AlphaFoldDB" id="A0A078BA06"/>
<keyword evidence="3" id="KW-1185">Reference proteome</keyword>
<feature type="compositionally biased region" description="Low complexity" evidence="1">
    <location>
        <begin position="1"/>
        <end position="15"/>
    </location>
</feature>
<feature type="region of interest" description="Disordered" evidence="1">
    <location>
        <begin position="71"/>
        <end position="131"/>
    </location>
</feature>
<dbReference type="Proteomes" id="UP000039865">
    <property type="component" value="Unassembled WGS sequence"/>
</dbReference>
<feature type="compositionally biased region" description="Polar residues" evidence="1">
    <location>
        <begin position="376"/>
        <end position="404"/>
    </location>
</feature>
<dbReference type="EMBL" id="CCKQ01019055">
    <property type="protein sequence ID" value="CDW91066.1"/>
    <property type="molecule type" value="Genomic_DNA"/>
</dbReference>
<feature type="region of interest" description="Disordered" evidence="1">
    <location>
        <begin position="272"/>
        <end position="291"/>
    </location>
</feature>
<protein>
    <submittedName>
        <fullName evidence="2">Uncharacterized protein</fullName>
    </submittedName>
</protein>
<feature type="region of interest" description="Disordered" evidence="1">
    <location>
        <begin position="1"/>
        <end position="28"/>
    </location>
</feature>
<evidence type="ECO:0000256" key="1">
    <source>
        <dbReference type="SAM" id="MobiDB-lite"/>
    </source>
</evidence>
<evidence type="ECO:0000313" key="3">
    <source>
        <dbReference type="Proteomes" id="UP000039865"/>
    </source>
</evidence>
<feature type="compositionally biased region" description="Basic and acidic residues" evidence="1">
    <location>
        <begin position="113"/>
        <end position="131"/>
    </location>
</feature>
<feature type="compositionally biased region" description="Low complexity" evidence="1">
    <location>
        <begin position="77"/>
        <end position="89"/>
    </location>
</feature>